<dbReference type="PANTHER" id="PTHR43877:SF2">
    <property type="entry name" value="AMINOALKYLPHOSPHONATE N-ACETYLTRANSFERASE-RELATED"/>
    <property type="match status" value="1"/>
</dbReference>
<organism evidence="4 5">
    <name type="scientific">Secundilactobacillus collinoides DSM 20515 = JCM 1123</name>
    <dbReference type="NCBI Taxonomy" id="1423733"/>
    <lineage>
        <taxon>Bacteria</taxon>
        <taxon>Bacillati</taxon>
        <taxon>Bacillota</taxon>
        <taxon>Bacilli</taxon>
        <taxon>Lactobacillales</taxon>
        <taxon>Lactobacillaceae</taxon>
        <taxon>Secundilactobacillus</taxon>
    </lineage>
</organism>
<dbReference type="InterPro" id="IPR050832">
    <property type="entry name" value="Bact_Acetyltransf"/>
</dbReference>
<evidence type="ECO:0000313" key="4">
    <source>
        <dbReference type="EMBL" id="KRM75907.1"/>
    </source>
</evidence>
<dbReference type="PATRIC" id="fig|1423733.4.peg.2166"/>
<evidence type="ECO:0000256" key="2">
    <source>
        <dbReference type="ARBA" id="ARBA00023315"/>
    </source>
</evidence>
<evidence type="ECO:0000256" key="1">
    <source>
        <dbReference type="ARBA" id="ARBA00022679"/>
    </source>
</evidence>
<dbReference type="CDD" id="cd04301">
    <property type="entry name" value="NAT_SF"/>
    <property type="match status" value="1"/>
</dbReference>
<sequence length="150" mass="17358">MTLLIREMKSADHDAVAWIYQMDQAQFPWVAKPELTDFDRDSTGEFVLVAESDGQIVGFASLYRLMNFIHLLFVDPNCRQQGVGHALIEGMRQQASGLMTLKCVMANTEALKFYDKEGFVIHRENRLAVPANYTMIDTLEDRYWYRKRGE</sequence>
<evidence type="ECO:0000259" key="3">
    <source>
        <dbReference type="PROSITE" id="PS51186"/>
    </source>
</evidence>
<accession>A0A0R2BK68</accession>
<protein>
    <recommendedName>
        <fullName evidence="3">N-acetyltransferase domain-containing protein</fullName>
    </recommendedName>
</protein>
<dbReference type="GO" id="GO:0016747">
    <property type="term" value="F:acyltransferase activity, transferring groups other than amino-acyl groups"/>
    <property type="evidence" value="ECO:0007669"/>
    <property type="project" value="InterPro"/>
</dbReference>
<dbReference type="EMBL" id="AYYR01000043">
    <property type="protein sequence ID" value="KRM75907.1"/>
    <property type="molecule type" value="Genomic_DNA"/>
</dbReference>
<name>A0A0R2BK68_SECCO</name>
<dbReference type="InterPro" id="IPR000182">
    <property type="entry name" value="GNAT_dom"/>
</dbReference>
<dbReference type="Gene3D" id="3.40.630.30">
    <property type="match status" value="1"/>
</dbReference>
<comment type="caution">
    <text evidence="4">The sequence shown here is derived from an EMBL/GenBank/DDBJ whole genome shotgun (WGS) entry which is preliminary data.</text>
</comment>
<proteinExistence type="predicted"/>
<dbReference type="PANTHER" id="PTHR43877">
    <property type="entry name" value="AMINOALKYLPHOSPHONATE N-ACETYLTRANSFERASE-RELATED-RELATED"/>
    <property type="match status" value="1"/>
</dbReference>
<dbReference type="Pfam" id="PF00583">
    <property type="entry name" value="Acetyltransf_1"/>
    <property type="match status" value="1"/>
</dbReference>
<dbReference type="SUPFAM" id="SSF55729">
    <property type="entry name" value="Acyl-CoA N-acyltransferases (Nat)"/>
    <property type="match status" value="1"/>
</dbReference>
<dbReference type="PROSITE" id="PS51186">
    <property type="entry name" value="GNAT"/>
    <property type="match status" value="1"/>
</dbReference>
<keyword evidence="1" id="KW-0808">Transferase</keyword>
<dbReference type="InterPro" id="IPR016181">
    <property type="entry name" value="Acyl_CoA_acyltransferase"/>
</dbReference>
<dbReference type="RefSeq" id="WP_054758779.1">
    <property type="nucleotide sequence ID" value="NZ_AYYR01000043.1"/>
</dbReference>
<dbReference type="Proteomes" id="UP000051845">
    <property type="component" value="Unassembled WGS sequence"/>
</dbReference>
<keyword evidence="2" id="KW-0012">Acyltransferase</keyword>
<gene>
    <name evidence="4" type="ORF">FC82_GL002062</name>
</gene>
<evidence type="ECO:0000313" key="5">
    <source>
        <dbReference type="Proteomes" id="UP000051845"/>
    </source>
</evidence>
<reference evidence="4 5" key="1">
    <citation type="journal article" date="2015" name="Genome Announc.">
        <title>Expanding the biotechnology potential of lactobacilli through comparative genomics of 213 strains and associated genera.</title>
        <authorList>
            <person name="Sun Z."/>
            <person name="Harris H.M."/>
            <person name="McCann A."/>
            <person name="Guo C."/>
            <person name="Argimon S."/>
            <person name="Zhang W."/>
            <person name="Yang X."/>
            <person name="Jeffery I.B."/>
            <person name="Cooney J.C."/>
            <person name="Kagawa T.F."/>
            <person name="Liu W."/>
            <person name="Song Y."/>
            <person name="Salvetti E."/>
            <person name="Wrobel A."/>
            <person name="Rasinkangas P."/>
            <person name="Parkhill J."/>
            <person name="Rea M.C."/>
            <person name="O'Sullivan O."/>
            <person name="Ritari J."/>
            <person name="Douillard F.P."/>
            <person name="Paul Ross R."/>
            <person name="Yang R."/>
            <person name="Briner A.E."/>
            <person name="Felis G.E."/>
            <person name="de Vos W.M."/>
            <person name="Barrangou R."/>
            <person name="Klaenhammer T.R."/>
            <person name="Caufield P.W."/>
            <person name="Cui Y."/>
            <person name="Zhang H."/>
            <person name="O'Toole P.W."/>
        </authorList>
    </citation>
    <scope>NUCLEOTIDE SEQUENCE [LARGE SCALE GENOMIC DNA]</scope>
    <source>
        <strain evidence="4 5">DSM 20515</strain>
    </source>
</reference>
<feature type="domain" description="N-acetyltransferase" evidence="3">
    <location>
        <begin position="3"/>
        <end position="140"/>
    </location>
</feature>
<dbReference type="AlphaFoldDB" id="A0A0R2BK68"/>
<dbReference type="STRING" id="33960.TY91_12820"/>